<accession>A0A1V3J9D6</accession>
<protein>
    <recommendedName>
        <fullName evidence="5">Pentapeptide MXKDX repeat protein</fullName>
    </recommendedName>
</protein>
<organism evidence="3 4">
    <name type="scientific">Rodentibacter genomosp. 1</name>
    <dbReference type="NCBI Taxonomy" id="1908264"/>
    <lineage>
        <taxon>Bacteria</taxon>
        <taxon>Pseudomonadati</taxon>
        <taxon>Pseudomonadota</taxon>
        <taxon>Gammaproteobacteria</taxon>
        <taxon>Pasteurellales</taxon>
        <taxon>Pasteurellaceae</taxon>
        <taxon>Rodentibacter</taxon>
    </lineage>
</organism>
<evidence type="ECO:0008006" key="5">
    <source>
        <dbReference type="Google" id="ProtNLM"/>
    </source>
</evidence>
<dbReference type="RefSeq" id="WP_077540337.1">
    <property type="nucleotide sequence ID" value="NZ_MLHN01000001.1"/>
</dbReference>
<reference evidence="3 4" key="1">
    <citation type="submission" date="2016-10" db="EMBL/GenBank/DDBJ databases">
        <title>Rodentibacter gen. nov. and new species.</title>
        <authorList>
            <person name="Christensen H."/>
        </authorList>
    </citation>
    <scope>NUCLEOTIDE SEQUENCE [LARGE SCALE GENOMIC DNA]</scope>
    <source>
        <strain evidence="4">ppn416</strain>
    </source>
</reference>
<evidence type="ECO:0000256" key="1">
    <source>
        <dbReference type="SAM" id="MobiDB-lite"/>
    </source>
</evidence>
<keyword evidence="2" id="KW-0732">Signal</keyword>
<evidence type="ECO:0000313" key="3">
    <source>
        <dbReference type="EMBL" id="OOF52057.1"/>
    </source>
</evidence>
<feature type="signal peptide" evidence="2">
    <location>
        <begin position="1"/>
        <end position="24"/>
    </location>
</feature>
<sequence>MKNSTFKNAIISITMLFGATSVYASSMQTECSKDKIGCEKSVQMESESMMKDDKMMKDEMKMKSSSMEKDGMKKDKM</sequence>
<evidence type="ECO:0000313" key="4">
    <source>
        <dbReference type="Proteomes" id="UP000188481"/>
    </source>
</evidence>
<dbReference type="Proteomes" id="UP000188481">
    <property type="component" value="Unassembled WGS sequence"/>
</dbReference>
<proteinExistence type="predicted"/>
<keyword evidence="4" id="KW-1185">Reference proteome</keyword>
<feature type="compositionally biased region" description="Basic and acidic residues" evidence="1">
    <location>
        <begin position="48"/>
        <end position="77"/>
    </location>
</feature>
<feature type="chain" id="PRO_5013092965" description="Pentapeptide MXKDX repeat protein" evidence="2">
    <location>
        <begin position="25"/>
        <end position="77"/>
    </location>
</feature>
<dbReference type="AlphaFoldDB" id="A0A1V3J9D6"/>
<dbReference type="STRING" id="1908264.BKK54_00075"/>
<evidence type="ECO:0000256" key="2">
    <source>
        <dbReference type="SAM" id="SignalP"/>
    </source>
</evidence>
<comment type="caution">
    <text evidence="3">The sequence shown here is derived from an EMBL/GenBank/DDBJ whole genome shotgun (WGS) entry which is preliminary data.</text>
</comment>
<feature type="region of interest" description="Disordered" evidence="1">
    <location>
        <begin position="44"/>
        <end position="77"/>
    </location>
</feature>
<name>A0A1V3J9D6_9PAST</name>
<gene>
    <name evidence="3" type="ORF">BKK54_00075</name>
</gene>
<dbReference type="EMBL" id="MLHN01000001">
    <property type="protein sequence ID" value="OOF52057.1"/>
    <property type="molecule type" value="Genomic_DNA"/>
</dbReference>